<accession>A0AAW7YRT8</accession>
<dbReference type="InterPro" id="IPR026022">
    <property type="entry name" value="PhoU_dom"/>
</dbReference>
<evidence type="ECO:0000256" key="2">
    <source>
        <dbReference type="ARBA" id="ARBA00008107"/>
    </source>
</evidence>
<keyword evidence="4 7" id="KW-0813">Transport</keyword>
<dbReference type="GO" id="GO:0005737">
    <property type="term" value="C:cytoplasm"/>
    <property type="evidence" value="ECO:0007669"/>
    <property type="project" value="UniProtKB-SubCell"/>
</dbReference>
<dbReference type="EMBL" id="JAUOQO010000005">
    <property type="protein sequence ID" value="MDO6573819.1"/>
    <property type="molecule type" value="Genomic_DNA"/>
</dbReference>
<dbReference type="PANTHER" id="PTHR42930">
    <property type="entry name" value="PHOSPHATE-SPECIFIC TRANSPORT SYSTEM ACCESSORY PROTEIN PHOU"/>
    <property type="match status" value="1"/>
</dbReference>
<dbReference type="NCBIfam" id="TIGR02135">
    <property type="entry name" value="phoU_full"/>
    <property type="match status" value="1"/>
</dbReference>
<evidence type="ECO:0000313" key="9">
    <source>
        <dbReference type="EMBL" id="MDO6573819.1"/>
    </source>
</evidence>
<dbReference type="GO" id="GO:0006817">
    <property type="term" value="P:phosphate ion transport"/>
    <property type="evidence" value="ECO:0007669"/>
    <property type="project" value="UniProtKB-KW"/>
</dbReference>
<dbReference type="GO" id="GO:0045936">
    <property type="term" value="P:negative regulation of phosphate metabolic process"/>
    <property type="evidence" value="ECO:0007669"/>
    <property type="project" value="InterPro"/>
</dbReference>
<dbReference type="FunFam" id="1.20.58.220:FF:000004">
    <property type="entry name" value="Phosphate-specific transport system accessory protein PhoU"/>
    <property type="match status" value="1"/>
</dbReference>
<keyword evidence="6 7" id="KW-0592">Phosphate transport</keyword>
<evidence type="ECO:0000256" key="1">
    <source>
        <dbReference type="ARBA" id="ARBA00004496"/>
    </source>
</evidence>
<dbReference type="PIRSF" id="PIRSF003107">
    <property type="entry name" value="PhoU"/>
    <property type="match status" value="1"/>
</dbReference>
<keyword evidence="5 7" id="KW-0963">Cytoplasm</keyword>
<keyword evidence="10" id="KW-1185">Reference proteome</keyword>
<protein>
    <recommendedName>
        <fullName evidence="7">Phosphate-specific transport system accessory protein PhoU</fullName>
    </recommendedName>
</protein>
<dbReference type="Pfam" id="PF01895">
    <property type="entry name" value="PhoU"/>
    <property type="match status" value="2"/>
</dbReference>
<evidence type="ECO:0000256" key="7">
    <source>
        <dbReference type="PIRNR" id="PIRNR003107"/>
    </source>
</evidence>
<dbReference type="AlphaFoldDB" id="A0AAW7YRT8"/>
<proteinExistence type="inferred from homology"/>
<dbReference type="SUPFAM" id="SSF109755">
    <property type="entry name" value="PhoU-like"/>
    <property type="match status" value="1"/>
</dbReference>
<dbReference type="GO" id="GO:0030643">
    <property type="term" value="P:intracellular phosphate ion homeostasis"/>
    <property type="evidence" value="ECO:0007669"/>
    <property type="project" value="InterPro"/>
</dbReference>
<comment type="caution">
    <text evidence="9">The sequence shown here is derived from an EMBL/GenBank/DDBJ whole genome shotgun (WGS) entry which is preliminary data.</text>
</comment>
<dbReference type="InterPro" id="IPR028366">
    <property type="entry name" value="PhoU"/>
</dbReference>
<evidence type="ECO:0000259" key="8">
    <source>
        <dbReference type="Pfam" id="PF01895"/>
    </source>
</evidence>
<dbReference type="Gene3D" id="1.20.58.220">
    <property type="entry name" value="Phosphate transport system protein phou homolog 2, domain 2"/>
    <property type="match status" value="1"/>
</dbReference>
<comment type="similarity">
    <text evidence="2 7">Belongs to the PhoU family.</text>
</comment>
<evidence type="ECO:0000256" key="3">
    <source>
        <dbReference type="ARBA" id="ARBA00011738"/>
    </source>
</evidence>
<dbReference type="PANTHER" id="PTHR42930:SF3">
    <property type="entry name" value="PHOSPHATE-SPECIFIC TRANSPORT SYSTEM ACCESSORY PROTEIN PHOU"/>
    <property type="match status" value="1"/>
</dbReference>
<feature type="domain" description="PhoU" evidence="8">
    <location>
        <begin position="121"/>
        <end position="202"/>
    </location>
</feature>
<evidence type="ECO:0000313" key="10">
    <source>
        <dbReference type="Proteomes" id="UP001170310"/>
    </source>
</evidence>
<comment type="function">
    <text evidence="7">Plays a role in the regulation of phosphate uptake.</text>
</comment>
<reference evidence="9" key="1">
    <citation type="submission" date="2023-07" db="EMBL/GenBank/DDBJ databases">
        <title>Genome content predicts the carbon catabolic preferences of heterotrophic bacteria.</title>
        <authorList>
            <person name="Gralka M."/>
        </authorList>
    </citation>
    <scope>NUCLEOTIDE SEQUENCE</scope>
    <source>
        <strain evidence="9">E2R20</strain>
    </source>
</reference>
<comment type="subunit">
    <text evidence="3 7">Homodimer.</text>
</comment>
<gene>
    <name evidence="9" type="primary">phoU</name>
    <name evidence="9" type="ORF">Q4528_06585</name>
</gene>
<sequence>MAVIRQKYEDQLEGLIKDLRRLGLRVYFNIENALVSLSEEKRTFARETIQKDKEINHLDHEINEKVIMLITKQQPIATDLRMMMSALKISTDLERMGDNAANIAHIRLRVKITDHYVLTRLKTMGKLAMLMLEDLNTAVKNEDITLIKEIIERDQDIDDLYINIVNTTYLIDNDPFVAGQAHLAARNLERVGDHISNIAESVYYFLTGNRYETSH</sequence>
<evidence type="ECO:0000256" key="4">
    <source>
        <dbReference type="ARBA" id="ARBA00022448"/>
    </source>
</evidence>
<evidence type="ECO:0000256" key="5">
    <source>
        <dbReference type="ARBA" id="ARBA00022490"/>
    </source>
</evidence>
<evidence type="ECO:0000256" key="6">
    <source>
        <dbReference type="ARBA" id="ARBA00022592"/>
    </source>
</evidence>
<organism evidence="9 10">
    <name type="scientific">Staphylococcus pasteuri_A</name>
    <dbReference type="NCBI Taxonomy" id="3062664"/>
    <lineage>
        <taxon>Bacteria</taxon>
        <taxon>Bacillati</taxon>
        <taxon>Bacillota</taxon>
        <taxon>Bacilli</taxon>
        <taxon>Bacillales</taxon>
        <taxon>Staphylococcaceae</taxon>
        <taxon>Staphylococcus</taxon>
    </lineage>
</organism>
<feature type="domain" description="PhoU" evidence="8">
    <location>
        <begin position="19"/>
        <end position="105"/>
    </location>
</feature>
<dbReference type="RefSeq" id="WP_017636979.1">
    <property type="nucleotide sequence ID" value="NZ_JAUOQO010000005.1"/>
</dbReference>
<dbReference type="Proteomes" id="UP001170310">
    <property type="component" value="Unassembled WGS sequence"/>
</dbReference>
<comment type="subcellular location">
    <subcellularLocation>
        <location evidence="1 7">Cytoplasm</location>
    </subcellularLocation>
</comment>
<name>A0AAW7YRT8_9STAP</name>
<dbReference type="InterPro" id="IPR038078">
    <property type="entry name" value="PhoU-like_sf"/>
</dbReference>